<dbReference type="PANTHER" id="PTHR35869:SF1">
    <property type="entry name" value="OUTER-MEMBRANE LIPOPROTEIN CARRIER PROTEIN"/>
    <property type="match status" value="1"/>
</dbReference>
<keyword evidence="5" id="KW-0813">Transport</keyword>
<protein>
    <recommendedName>
        <fullName evidence="4">Outer-membrane lipoprotein carrier protein</fullName>
    </recommendedName>
</protein>
<name>A0A0F9RWP4_9ZZZZ</name>
<dbReference type="Pfam" id="PF03548">
    <property type="entry name" value="LolA"/>
    <property type="match status" value="1"/>
</dbReference>
<evidence type="ECO:0000256" key="5">
    <source>
        <dbReference type="ARBA" id="ARBA00022448"/>
    </source>
</evidence>
<keyword evidence="6" id="KW-0574">Periplasm</keyword>
<evidence type="ECO:0000256" key="6">
    <source>
        <dbReference type="ARBA" id="ARBA00022764"/>
    </source>
</evidence>
<accession>A0A0F9RWP4</accession>
<evidence type="ECO:0000256" key="2">
    <source>
        <dbReference type="ARBA" id="ARBA00007615"/>
    </source>
</evidence>
<dbReference type="Gene3D" id="2.50.20.10">
    <property type="entry name" value="Lipoprotein localisation LolA/LolB/LppX"/>
    <property type="match status" value="1"/>
</dbReference>
<comment type="similarity">
    <text evidence="2">Belongs to the LolA family.</text>
</comment>
<dbReference type="CDD" id="cd16325">
    <property type="entry name" value="LolA"/>
    <property type="match status" value="1"/>
</dbReference>
<dbReference type="NCBIfam" id="TIGR00547">
    <property type="entry name" value="lolA"/>
    <property type="match status" value="1"/>
</dbReference>
<dbReference type="HAMAP" id="MF_00240">
    <property type="entry name" value="LolA"/>
    <property type="match status" value="1"/>
</dbReference>
<keyword evidence="7" id="KW-0653">Protein transport</keyword>
<evidence type="ECO:0000256" key="3">
    <source>
        <dbReference type="ARBA" id="ARBA00011245"/>
    </source>
</evidence>
<comment type="subunit">
    <text evidence="3">Monomer.</text>
</comment>
<dbReference type="GO" id="GO:0042953">
    <property type="term" value="P:lipoprotein transport"/>
    <property type="evidence" value="ECO:0007669"/>
    <property type="project" value="InterPro"/>
</dbReference>
<dbReference type="SUPFAM" id="SSF89392">
    <property type="entry name" value="Prokaryotic lipoproteins and lipoprotein localization factors"/>
    <property type="match status" value="1"/>
</dbReference>
<dbReference type="InterPro" id="IPR018323">
    <property type="entry name" value="OM_lipoprot_carrier_LolA_Pbac"/>
</dbReference>
<evidence type="ECO:0000256" key="4">
    <source>
        <dbReference type="ARBA" id="ARBA00014035"/>
    </source>
</evidence>
<dbReference type="PANTHER" id="PTHR35869">
    <property type="entry name" value="OUTER-MEMBRANE LIPOPROTEIN CARRIER PROTEIN"/>
    <property type="match status" value="1"/>
</dbReference>
<evidence type="ECO:0000256" key="7">
    <source>
        <dbReference type="ARBA" id="ARBA00022927"/>
    </source>
</evidence>
<dbReference type="EMBL" id="LAZR01000682">
    <property type="protein sequence ID" value="KKN60810.1"/>
    <property type="molecule type" value="Genomic_DNA"/>
</dbReference>
<comment type="subcellular location">
    <subcellularLocation>
        <location evidence="1">Periplasm</location>
    </subcellularLocation>
</comment>
<proteinExistence type="inferred from homology"/>
<dbReference type="GO" id="GO:0044874">
    <property type="term" value="P:lipoprotein localization to outer membrane"/>
    <property type="evidence" value="ECO:0007669"/>
    <property type="project" value="TreeGrafter"/>
</dbReference>
<evidence type="ECO:0000256" key="1">
    <source>
        <dbReference type="ARBA" id="ARBA00004418"/>
    </source>
</evidence>
<keyword evidence="8" id="KW-0143">Chaperone</keyword>
<dbReference type="InterPro" id="IPR004564">
    <property type="entry name" value="OM_lipoprot_carrier_LolA-like"/>
</dbReference>
<reference evidence="9" key="1">
    <citation type="journal article" date="2015" name="Nature">
        <title>Complex archaea that bridge the gap between prokaryotes and eukaryotes.</title>
        <authorList>
            <person name="Spang A."/>
            <person name="Saw J.H."/>
            <person name="Jorgensen S.L."/>
            <person name="Zaremba-Niedzwiedzka K."/>
            <person name="Martijn J."/>
            <person name="Lind A.E."/>
            <person name="van Eijk R."/>
            <person name="Schleper C."/>
            <person name="Guy L."/>
            <person name="Ettema T.J."/>
        </authorList>
    </citation>
    <scope>NUCLEOTIDE SEQUENCE</scope>
</reference>
<sequence length="211" mass="23713">MTINLLLKRLALVLLLMPLTVFAAKLGTDKLNAFVTHVNTFEAHFQQTVLNPDGGLVEQAEGEFQLARPGKFRWDYNEPYPQQIVADGKNVWFYDVDLEQVTVKSQKEALADTPATLLSGKALPADTYHIRDVPSDDGMQWVELTPKGSDSNFQSIAFAFNQDGLKQMIMRDSFDQRTRLVFSQVKENPQFDAKTFTFVPPQGIDVVGEAE</sequence>
<dbReference type="InterPro" id="IPR029046">
    <property type="entry name" value="LolA/LolB/LppX"/>
</dbReference>
<evidence type="ECO:0000313" key="9">
    <source>
        <dbReference type="EMBL" id="KKN60810.1"/>
    </source>
</evidence>
<dbReference type="AlphaFoldDB" id="A0A0F9RWP4"/>
<organism evidence="9">
    <name type="scientific">marine sediment metagenome</name>
    <dbReference type="NCBI Taxonomy" id="412755"/>
    <lineage>
        <taxon>unclassified sequences</taxon>
        <taxon>metagenomes</taxon>
        <taxon>ecological metagenomes</taxon>
    </lineage>
</organism>
<evidence type="ECO:0000256" key="8">
    <source>
        <dbReference type="ARBA" id="ARBA00023186"/>
    </source>
</evidence>
<dbReference type="GO" id="GO:0030288">
    <property type="term" value="C:outer membrane-bounded periplasmic space"/>
    <property type="evidence" value="ECO:0007669"/>
    <property type="project" value="TreeGrafter"/>
</dbReference>
<comment type="caution">
    <text evidence="9">The sequence shown here is derived from an EMBL/GenBank/DDBJ whole genome shotgun (WGS) entry which is preliminary data.</text>
</comment>
<gene>
    <name evidence="9" type="ORF">LCGC14_0528460</name>
</gene>